<comment type="catalytic activity">
    <reaction evidence="1">
        <text>ATP + protein L-histidine = ADP + protein N-phospho-L-histidine.</text>
        <dbReference type="EC" id="2.7.13.3"/>
    </reaction>
</comment>
<evidence type="ECO:0000256" key="10">
    <source>
        <dbReference type="ARBA" id="ARBA00022989"/>
    </source>
</evidence>
<gene>
    <name evidence="16" type="ORF">ON006_04305</name>
</gene>
<evidence type="ECO:0000313" key="17">
    <source>
        <dbReference type="Proteomes" id="UP001164653"/>
    </source>
</evidence>
<dbReference type="Pfam" id="PF02518">
    <property type="entry name" value="HATPase_c"/>
    <property type="match status" value="1"/>
</dbReference>
<dbReference type="InterPro" id="IPR003661">
    <property type="entry name" value="HisK_dim/P_dom"/>
</dbReference>
<dbReference type="SMART" id="SM00388">
    <property type="entry name" value="HisKA"/>
    <property type="match status" value="1"/>
</dbReference>
<evidence type="ECO:0000256" key="4">
    <source>
        <dbReference type="ARBA" id="ARBA00022553"/>
    </source>
</evidence>
<keyword evidence="12" id="KW-0472">Membrane</keyword>
<keyword evidence="10" id="KW-1133">Transmembrane helix</keyword>
<dbReference type="GO" id="GO:0030295">
    <property type="term" value="F:protein kinase activator activity"/>
    <property type="evidence" value="ECO:0007669"/>
    <property type="project" value="TreeGrafter"/>
</dbReference>
<dbReference type="Pfam" id="PF00512">
    <property type="entry name" value="HisKA"/>
    <property type="match status" value="1"/>
</dbReference>
<comment type="subcellular location">
    <subcellularLocation>
        <location evidence="2">Membrane</location>
        <topology evidence="2">Multi-pass membrane protein</topology>
    </subcellularLocation>
</comment>
<dbReference type="SMART" id="SM00086">
    <property type="entry name" value="PAC"/>
    <property type="match status" value="1"/>
</dbReference>
<dbReference type="Gene3D" id="1.10.287.130">
    <property type="match status" value="1"/>
</dbReference>
<organism evidence="16 17">
    <name type="scientific">Dyadobacter pollutisoli</name>
    <dbReference type="NCBI Taxonomy" id="2910158"/>
    <lineage>
        <taxon>Bacteria</taxon>
        <taxon>Pseudomonadati</taxon>
        <taxon>Bacteroidota</taxon>
        <taxon>Cytophagia</taxon>
        <taxon>Cytophagales</taxon>
        <taxon>Spirosomataceae</taxon>
        <taxon>Dyadobacter</taxon>
    </lineage>
</organism>
<evidence type="ECO:0000259" key="13">
    <source>
        <dbReference type="PROSITE" id="PS50109"/>
    </source>
</evidence>
<dbReference type="InterPro" id="IPR036097">
    <property type="entry name" value="HisK_dim/P_sf"/>
</dbReference>
<dbReference type="NCBIfam" id="TIGR00229">
    <property type="entry name" value="sensory_box"/>
    <property type="match status" value="1"/>
</dbReference>
<dbReference type="CDD" id="cd00082">
    <property type="entry name" value="HisKA"/>
    <property type="match status" value="1"/>
</dbReference>
<dbReference type="GO" id="GO:0016020">
    <property type="term" value="C:membrane"/>
    <property type="evidence" value="ECO:0007669"/>
    <property type="project" value="UniProtKB-SubCell"/>
</dbReference>
<dbReference type="Gene3D" id="3.30.565.10">
    <property type="entry name" value="Histidine kinase-like ATPase, C-terminal domain"/>
    <property type="match status" value="1"/>
</dbReference>
<feature type="domain" description="PAC" evidence="15">
    <location>
        <begin position="105"/>
        <end position="156"/>
    </location>
</feature>
<keyword evidence="11" id="KW-0902">Two-component regulatory system</keyword>
<keyword evidence="6" id="KW-0812">Transmembrane</keyword>
<accession>A0A9E8SL42</accession>
<feature type="domain" description="Histidine kinase" evidence="13">
    <location>
        <begin position="174"/>
        <end position="388"/>
    </location>
</feature>
<dbReference type="SUPFAM" id="SSF55874">
    <property type="entry name" value="ATPase domain of HSP90 chaperone/DNA topoisomerase II/histidine kinase"/>
    <property type="match status" value="1"/>
</dbReference>
<dbReference type="Proteomes" id="UP001164653">
    <property type="component" value="Chromosome"/>
</dbReference>
<dbReference type="InterPro" id="IPR036890">
    <property type="entry name" value="HATPase_C_sf"/>
</dbReference>
<evidence type="ECO:0000256" key="6">
    <source>
        <dbReference type="ARBA" id="ARBA00022692"/>
    </source>
</evidence>
<dbReference type="Pfam" id="PF08447">
    <property type="entry name" value="PAS_3"/>
    <property type="match status" value="1"/>
</dbReference>
<evidence type="ECO:0000256" key="5">
    <source>
        <dbReference type="ARBA" id="ARBA00022679"/>
    </source>
</evidence>
<keyword evidence="4" id="KW-0597">Phosphoprotein</keyword>
<dbReference type="CDD" id="cd00130">
    <property type="entry name" value="PAS"/>
    <property type="match status" value="1"/>
</dbReference>
<dbReference type="PANTHER" id="PTHR42878">
    <property type="entry name" value="TWO-COMPONENT HISTIDINE KINASE"/>
    <property type="match status" value="1"/>
</dbReference>
<reference evidence="16" key="1">
    <citation type="submission" date="2022-11" db="EMBL/GenBank/DDBJ databases">
        <title>Dyadobacter pollutisoli sp. nov., isolated from plastic dumped soil.</title>
        <authorList>
            <person name="Kim J.M."/>
            <person name="Kim K.R."/>
            <person name="Lee J.K."/>
            <person name="Hao L."/>
            <person name="Jeon C.O."/>
        </authorList>
    </citation>
    <scope>NUCLEOTIDE SEQUENCE</scope>
    <source>
        <strain evidence="16">U1</strain>
    </source>
</reference>
<dbReference type="GO" id="GO:0007234">
    <property type="term" value="P:osmosensory signaling via phosphorelay pathway"/>
    <property type="evidence" value="ECO:0007669"/>
    <property type="project" value="TreeGrafter"/>
</dbReference>
<dbReference type="InterPro" id="IPR003594">
    <property type="entry name" value="HATPase_dom"/>
</dbReference>
<dbReference type="InterPro" id="IPR013655">
    <property type="entry name" value="PAS_fold_3"/>
</dbReference>
<evidence type="ECO:0000256" key="3">
    <source>
        <dbReference type="ARBA" id="ARBA00012438"/>
    </source>
</evidence>
<dbReference type="InterPro" id="IPR001610">
    <property type="entry name" value="PAC"/>
</dbReference>
<keyword evidence="17" id="KW-1185">Reference proteome</keyword>
<evidence type="ECO:0000256" key="11">
    <source>
        <dbReference type="ARBA" id="ARBA00023012"/>
    </source>
</evidence>
<dbReference type="GO" id="GO:0000156">
    <property type="term" value="F:phosphorelay response regulator activity"/>
    <property type="evidence" value="ECO:0007669"/>
    <property type="project" value="TreeGrafter"/>
</dbReference>
<keyword evidence="7" id="KW-0547">Nucleotide-binding</keyword>
<dbReference type="PANTHER" id="PTHR42878:SF7">
    <property type="entry name" value="SENSOR HISTIDINE KINASE GLRK"/>
    <property type="match status" value="1"/>
</dbReference>
<evidence type="ECO:0000259" key="15">
    <source>
        <dbReference type="PROSITE" id="PS50113"/>
    </source>
</evidence>
<dbReference type="PROSITE" id="PS50109">
    <property type="entry name" value="HIS_KIN"/>
    <property type="match status" value="1"/>
</dbReference>
<evidence type="ECO:0000256" key="12">
    <source>
        <dbReference type="ARBA" id="ARBA00023136"/>
    </source>
</evidence>
<evidence type="ECO:0000313" key="16">
    <source>
        <dbReference type="EMBL" id="WAC13185.1"/>
    </source>
</evidence>
<dbReference type="SUPFAM" id="SSF55785">
    <property type="entry name" value="PYP-like sensor domain (PAS domain)"/>
    <property type="match status" value="1"/>
</dbReference>
<dbReference type="InterPro" id="IPR004358">
    <property type="entry name" value="Sig_transdc_His_kin-like_C"/>
</dbReference>
<evidence type="ECO:0000256" key="9">
    <source>
        <dbReference type="ARBA" id="ARBA00022840"/>
    </source>
</evidence>
<dbReference type="RefSeq" id="WP_244824675.1">
    <property type="nucleotide sequence ID" value="NZ_CP112998.1"/>
</dbReference>
<evidence type="ECO:0000259" key="14">
    <source>
        <dbReference type="PROSITE" id="PS50112"/>
    </source>
</evidence>
<dbReference type="PROSITE" id="PS50112">
    <property type="entry name" value="PAS"/>
    <property type="match status" value="1"/>
</dbReference>
<dbReference type="SMART" id="SM00387">
    <property type="entry name" value="HATPase_c"/>
    <property type="match status" value="1"/>
</dbReference>
<evidence type="ECO:0000256" key="1">
    <source>
        <dbReference type="ARBA" id="ARBA00000085"/>
    </source>
</evidence>
<dbReference type="PRINTS" id="PR00344">
    <property type="entry name" value="BCTRLSENSOR"/>
</dbReference>
<feature type="domain" description="PAC" evidence="15">
    <location>
        <begin position="1"/>
        <end position="30"/>
    </location>
</feature>
<evidence type="ECO:0000256" key="8">
    <source>
        <dbReference type="ARBA" id="ARBA00022777"/>
    </source>
</evidence>
<evidence type="ECO:0000256" key="2">
    <source>
        <dbReference type="ARBA" id="ARBA00004141"/>
    </source>
</evidence>
<dbReference type="SUPFAM" id="SSF47384">
    <property type="entry name" value="Homodimeric domain of signal transducing histidine kinase"/>
    <property type="match status" value="1"/>
</dbReference>
<dbReference type="AlphaFoldDB" id="A0A9E8SL42"/>
<dbReference type="Gene3D" id="3.30.450.20">
    <property type="entry name" value="PAS domain"/>
    <property type="match status" value="1"/>
</dbReference>
<keyword evidence="5" id="KW-0808">Transferase</keyword>
<dbReference type="InterPro" id="IPR035965">
    <property type="entry name" value="PAS-like_dom_sf"/>
</dbReference>
<dbReference type="PROSITE" id="PS50113">
    <property type="entry name" value="PAC"/>
    <property type="match status" value="2"/>
</dbReference>
<dbReference type="CDD" id="cd00075">
    <property type="entry name" value="HATPase"/>
    <property type="match status" value="1"/>
</dbReference>
<dbReference type="SMART" id="SM00091">
    <property type="entry name" value="PAS"/>
    <property type="match status" value="1"/>
</dbReference>
<dbReference type="InterPro" id="IPR050351">
    <property type="entry name" value="BphY/WalK/GraS-like"/>
</dbReference>
<evidence type="ECO:0000256" key="7">
    <source>
        <dbReference type="ARBA" id="ARBA00022741"/>
    </source>
</evidence>
<name>A0A9E8SL42_9BACT</name>
<dbReference type="EC" id="2.7.13.3" evidence="3"/>
<dbReference type="GO" id="GO:0000155">
    <property type="term" value="F:phosphorelay sensor kinase activity"/>
    <property type="evidence" value="ECO:0007669"/>
    <property type="project" value="InterPro"/>
</dbReference>
<keyword evidence="8 16" id="KW-0418">Kinase</keyword>
<dbReference type="InterPro" id="IPR000700">
    <property type="entry name" value="PAS-assoc_C"/>
</dbReference>
<dbReference type="InterPro" id="IPR005467">
    <property type="entry name" value="His_kinase_dom"/>
</dbReference>
<protein>
    <recommendedName>
        <fullName evidence="3">histidine kinase</fullName>
        <ecNumber evidence="3">2.7.13.3</ecNumber>
    </recommendedName>
</protein>
<sequence>MYDTNKRLFGITVLTENITDRKTVEIQLEQGEEKSRALIENISDTILVLNDQFQITYQSPSYVRTTGFPLEESQGKKVSQFIHSDDQQQCENILKNSHMLPGAALAFQLRAIHKNGHYIWIEGTITNLLDNESVKAYVLNYRDITERKKVEEVLSTNNAELKKTNAELDRFVYSASHDLRAPLKSMLGLTGIIHEDLDPCDTMQLERMAMLPKSVVKLDNFIEDILHYSRNSRAEIEKDEIRFEELVQETTAALNFMGGANEMKLIVQINQDSAFVSDKRRISVVLNNLVSNAIKYRDPLKGRSFVKIIVHCTLPKAVVTIEDNGIGIAEKDIDKIFEMFYRSTVSSTGSGLGLYILKESLNKLGGKISVESKLNEGSKFTVDIPNSHDV</sequence>
<dbReference type="EMBL" id="CP112998">
    <property type="protein sequence ID" value="WAC13185.1"/>
    <property type="molecule type" value="Genomic_DNA"/>
</dbReference>
<dbReference type="GO" id="GO:0005524">
    <property type="term" value="F:ATP binding"/>
    <property type="evidence" value="ECO:0007669"/>
    <property type="project" value="UniProtKB-KW"/>
</dbReference>
<feature type="domain" description="PAS" evidence="14">
    <location>
        <begin position="31"/>
        <end position="97"/>
    </location>
</feature>
<keyword evidence="9" id="KW-0067">ATP-binding</keyword>
<dbReference type="InterPro" id="IPR000014">
    <property type="entry name" value="PAS"/>
</dbReference>
<proteinExistence type="predicted"/>
<dbReference type="KEGG" id="dpf:ON006_04305"/>